<sequence>MLSVYRCSRAAFSNRDRCSCRSVVPSHSAMAGVRQFAGKSSVMTSSVKGMPGCSSAGAPITWF</sequence>
<reference evidence="1" key="2">
    <citation type="journal article" date="2024" name="Plant">
        <title>Genomic evolution and insights into agronomic trait innovations of Sesamum species.</title>
        <authorList>
            <person name="Miao H."/>
            <person name="Wang L."/>
            <person name="Qu L."/>
            <person name="Liu H."/>
            <person name="Sun Y."/>
            <person name="Le M."/>
            <person name="Wang Q."/>
            <person name="Wei S."/>
            <person name="Zheng Y."/>
            <person name="Lin W."/>
            <person name="Duan Y."/>
            <person name="Cao H."/>
            <person name="Xiong S."/>
            <person name="Wang X."/>
            <person name="Wei L."/>
            <person name="Li C."/>
            <person name="Ma Q."/>
            <person name="Ju M."/>
            <person name="Zhao R."/>
            <person name="Li G."/>
            <person name="Mu C."/>
            <person name="Tian Q."/>
            <person name="Mei H."/>
            <person name="Zhang T."/>
            <person name="Gao T."/>
            <person name="Zhang H."/>
        </authorList>
    </citation>
    <scope>NUCLEOTIDE SEQUENCE</scope>
    <source>
        <strain evidence="1">G02</strain>
    </source>
</reference>
<dbReference type="EMBL" id="JACGWJ010000299">
    <property type="protein sequence ID" value="KAL0293526.1"/>
    <property type="molecule type" value="Genomic_DNA"/>
</dbReference>
<dbReference type="AlphaFoldDB" id="A0AAW2JH16"/>
<organism evidence="1">
    <name type="scientific">Sesamum radiatum</name>
    <name type="common">Black benniseed</name>
    <dbReference type="NCBI Taxonomy" id="300843"/>
    <lineage>
        <taxon>Eukaryota</taxon>
        <taxon>Viridiplantae</taxon>
        <taxon>Streptophyta</taxon>
        <taxon>Embryophyta</taxon>
        <taxon>Tracheophyta</taxon>
        <taxon>Spermatophyta</taxon>
        <taxon>Magnoliopsida</taxon>
        <taxon>eudicotyledons</taxon>
        <taxon>Gunneridae</taxon>
        <taxon>Pentapetalae</taxon>
        <taxon>asterids</taxon>
        <taxon>lamiids</taxon>
        <taxon>Lamiales</taxon>
        <taxon>Pedaliaceae</taxon>
        <taxon>Sesamum</taxon>
    </lineage>
</organism>
<comment type="caution">
    <text evidence="1">The sequence shown here is derived from an EMBL/GenBank/DDBJ whole genome shotgun (WGS) entry which is preliminary data.</text>
</comment>
<proteinExistence type="predicted"/>
<reference evidence="1" key="1">
    <citation type="submission" date="2020-06" db="EMBL/GenBank/DDBJ databases">
        <authorList>
            <person name="Li T."/>
            <person name="Hu X."/>
            <person name="Zhang T."/>
            <person name="Song X."/>
            <person name="Zhang H."/>
            <person name="Dai N."/>
            <person name="Sheng W."/>
            <person name="Hou X."/>
            <person name="Wei L."/>
        </authorList>
    </citation>
    <scope>NUCLEOTIDE SEQUENCE</scope>
    <source>
        <strain evidence="1">G02</strain>
        <tissue evidence="1">Leaf</tissue>
    </source>
</reference>
<protein>
    <submittedName>
        <fullName evidence="1">Uncharacterized protein</fullName>
    </submittedName>
</protein>
<name>A0AAW2JH16_SESRA</name>
<gene>
    <name evidence="1" type="ORF">Sradi_6932000</name>
</gene>
<evidence type="ECO:0000313" key="1">
    <source>
        <dbReference type="EMBL" id="KAL0293526.1"/>
    </source>
</evidence>
<accession>A0AAW2JH16</accession>